<proteinExistence type="predicted"/>
<organism evidence="1 2">
    <name type="scientific">Pseudonocardia aurantiaca</name>
    <dbReference type="NCBI Taxonomy" id="75290"/>
    <lineage>
        <taxon>Bacteria</taxon>
        <taxon>Bacillati</taxon>
        <taxon>Actinomycetota</taxon>
        <taxon>Actinomycetes</taxon>
        <taxon>Pseudonocardiales</taxon>
        <taxon>Pseudonocardiaceae</taxon>
        <taxon>Pseudonocardia</taxon>
    </lineage>
</organism>
<evidence type="ECO:0000313" key="1">
    <source>
        <dbReference type="EMBL" id="MFD1535341.1"/>
    </source>
</evidence>
<gene>
    <name evidence="1" type="ORF">ACFSCY_38660</name>
</gene>
<keyword evidence="2" id="KW-1185">Reference proteome</keyword>
<protein>
    <submittedName>
        <fullName evidence="1">Uncharacterized protein</fullName>
    </submittedName>
</protein>
<accession>A0ABW4FXY5</accession>
<evidence type="ECO:0000313" key="2">
    <source>
        <dbReference type="Proteomes" id="UP001597145"/>
    </source>
</evidence>
<comment type="caution">
    <text evidence="1">The sequence shown here is derived from an EMBL/GenBank/DDBJ whole genome shotgun (WGS) entry which is preliminary data.</text>
</comment>
<dbReference type="RefSeq" id="WP_379660133.1">
    <property type="nucleotide sequence ID" value="NZ_JBHUCP010000053.1"/>
</dbReference>
<dbReference type="Proteomes" id="UP001597145">
    <property type="component" value="Unassembled WGS sequence"/>
</dbReference>
<name>A0ABW4FXY5_9PSEU</name>
<reference evidence="2" key="1">
    <citation type="journal article" date="2019" name="Int. J. Syst. Evol. Microbiol.">
        <title>The Global Catalogue of Microorganisms (GCM) 10K type strain sequencing project: providing services to taxonomists for standard genome sequencing and annotation.</title>
        <authorList>
            <consortium name="The Broad Institute Genomics Platform"/>
            <consortium name="The Broad Institute Genome Sequencing Center for Infectious Disease"/>
            <person name="Wu L."/>
            <person name="Ma J."/>
        </authorList>
    </citation>
    <scope>NUCLEOTIDE SEQUENCE [LARGE SCALE GENOMIC DNA]</scope>
    <source>
        <strain evidence="2">JCM 12165</strain>
    </source>
</reference>
<sequence>MKLPRSSPHSVNSASHAAQGVALAARDVLDMPGVDQQHLYRALGLAQR</sequence>
<dbReference type="EMBL" id="JBHUCP010000053">
    <property type="protein sequence ID" value="MFD1535341.1"/>
    <property type="molecule type" value="Genomic_DNA"/>
</dbReference>